<dbReference type="GO" id="GO:0008839">
    <property type="term" value="F:4-hydroxy-tetrahydrodipicolinate reductase"/>
    <property type="evidence" value="ECO:0007669"/>
    <property type="project" value="InterPro"/>
</dbReference>
<reference evidence="5" key="1">
    <citation type="journal article" date="2014" name="BMC Microbiol.">
        <title>Comparative analysis of hapalindole, ambiguine and welwitindolinone gene clusters and reconstitution of indole-isonitrile biosynthesis from cyanobacteria.</title>
        <authorList>
            <person name="Micallef M.L."/>
            <person name="Sharma D."/>
            <person name="Bunn B.M."/>
            <person name="Gerwick L."/>
            <person name="Viswanathan R."/>
            <person name="Moffitt M.C."/>
        </authorList>
    </citation>
    <scope>NUCLEOTIDE SEQUENCE</scope>
    <source>
        <strain evidence="5">ATCC 43239</strain>
    </source>
</reference>
<feature type="domain" description="2,4-diaminopentanoate dehydrogenase C-terminal" evidence="4">
    <location>
        <begin position="145"/>
        <end position="332"/>
    </location>
</feature>
<dbReference type="InterPro" id="IPR045760">
    <property type="entry name" value="DAP_DH_C"/>
</dbReference>
<evidence type="ECO:0000259" key="3">
    <source>
        <dbReference type="Pfam" id="PF01113"/>
    </source>
</evidence>
<dbReference type="GO" id="GO:0009089">
    <property type="term" value="P:lysine biosynthetic process via diaminopimelate"/>
    <property type="evidence" value="ECO:0007669"/>
    <property type="project" value="InterPro"/>
</dbReference>
<dbReference type="CDD" id="cd24146">
    <property type="entry name" value="nat-AmDH_N_like"/>
    <property type="match status" value="1"/>
</dbReference>
<dbReference type="Pfam" id="PF19328">
    <property type="entry name" value="DAP_DH_C"/>
    <property type="match status" value="1"/>
</dbReference>
<accession>A0A076NBW6</accession>
<keyword evidence="2" id="KW-0560">Oxidoreductase</keyword>
<dbReference type="SUPFAM" id="SSF51735">
    <property type="entry name" value="NAD(P)-binding Rossmann-fold domains"/>
    <property type="match status" value="1"/>
</dbReference>
<dbReference type="InterPro" id="IPR000846">
    <property type="entry name" value="DapB_N"/>
</dbReference>
<feature type="domain" description="Dihydrodipicolinate reductase N-terminal" evidence="3">
    <location>
        <begin position="6"/>
        <end position="101"/>
    </location>
</feature>
<dbReference type="InterPro" id="IPR036291">
    <property type="entry name" value="NAD(P)-bd_dom_sf"/>
</dbReference>
<name>A0A076NBW6_9CYAN</name>
<evidence type="ECO:0000256" key="1">
    <source>
        <dbReference type="ARBA" id="ARBA00022857"/>
    </source>
</evidence>
<dbReference type="AlphaFoldDB" id="A0A076NBW6"/>
<evidence type="ECO:0000313" key="5">
    <source>
        <dbReference type="EMBL" id="AIJ28534.1"/>
    </source>
</evidence>
<evidence type="ECO:0000256" key="2">
    <source>
        <dbReference type="ARBA" id="ARBA00023002"/>
    </source>
</evidence>
<keyword evidence="1" id="KW-0521">NADP</keyword>
<protein>
    <submittedName>
        <fullName evidence="5">Uncharacterized protein</fullName>
    </submittedName>
</protein>
<sequence length="336" mass="37127">MTEPKIRAIVWGCGHMGQIIIKYLKDKGVELVGAIDRNVSRVGKDAGEISALKRSLGTFIHHPDEAKQVFHKANANVCIISTRSLMIDIYDSLETSARHGVNAITLAEEAFYPWNTSPDLTQKLDKLAKEHNCTLTGSGFQDVFLGNLISILAAGTHRIDRIQAIIQYNIDGYGSSVAAQYGVGLSVEAFKQQISGYTEPFPSWYMNEWLCAHLGLAIRTQKQEFWPITNIKTIHSTSLKTDISVGSVTGMKAVVTTETEKGVIIENQVLGKIYTPDEIDTYECTLVGEPTTTLTIHRPATAQMTCASLVNRLQHLIDAPPGFVTTDKMQPPNYWM</sequence>
<proteinExistence type="predicted"/>
<evidence type="ECO:0000259" key="4">
    <source>
        <dbReference type="Pfam" id="PF19328"/>
    </source>
</evidence>
<dbReference type="Pfam" id="PF01113">
    <property type="entry name" value="DapB_N"/>
    <property type="match status" value="1"/>
</dbReference>
<dbReference type="EMBL" id="KJ742064">
    <property type="protein sequence ID" value="AIJ28534.1"/>
    <property type="molecule type" value="Genomic_DNA"/>
</dbReference>
<dbReference type="Gene3D" id="3.40.50.720">
    <property type="entry name" value="NAD(P)-binding Rossmann-like Domain"/>
    <property type="match status" value="1"/>
</dbReference>
<organism evidence="5">
    <name type="scientific">Fischerella sp. ATCC 43239</name>
    <dbReference type="NCBI Taxonomy" id="1535197"/>
    <lineage>
        <taxon>Bacteria</taxon>
        <taxon>Bacillati</taxon>
        <taxon>Cyanobacteriota</taxon>
        <taxon>Cyanophyceae</taxon>
        <taxon>Nostocales</taxon>
        <taxon>Hapalosiphonaceae</taxon>
        <taxon>Fischerella</taxon>
    </lineage>
</organism>